<feature type="region of interest" description="Disordered" evidence="1">
    <location>
        <begin position="844"/>
        <end position="864"/>
    </location>
</feature>
<sequence length="1342" mass="149468">MLIELVEQDDERFVKRVNEVYALFQQDLEKRVLDAKKMNTPNVPWRPLMSEVTLMVQDHLKGETKQKARLPEQLVLTEHVHRSISVPTQISDDPYLSGDEDDGAESEMSGSERGEIDVCSGVPLEWHAGSVFTTFPWQIFEDHDGTLGFCLAGFKSSDSGGGCIWIRSDRCARRKDHSTNACHPCRLLQSPRRIHDADLRAQSTATEHWPYKWLTYEQLVAKLDQKADEVKRLQIKANNQALKVHRLIVRIDDYKRLMMAVATKDVKRIRQLFNLALKEGMSPRAILSRIERAIEGVYEARGFDEFDFDLARLLRHLSGRKGLFALSRAIGLPSSTTVQNRLTSPIIVPCASRPKPSDIAQNIVSCTRSIYVPTENIARGFGLMIDGLALNQLARWWKSTNQVVGFCREHSEGLDLAMTDLKSILKVVDAVHGAEPSCHYAREATVAAAGAFGQEGYEPVPIMVSGTCKSETSEDFANTVRLLIEQWKIHGPGPLWIVSTDGDATFRGAMFRVLMDSEFRMAEPLHSLLSTLEGLNLNCSADEIVMCPDPKHIFKRAATLLRSKDGMLINDTIINRNTLEKQLLRLPGQNERTVAVLIDPKDHQNVPRAIRLLTALSALADMDSSSLDPSCQSDMCAVDIIAKIWKSLLQAFIDPMFSLSDQLRSLSTYAHMCFALFSRHKASFMTGQLYSDTQALVKAAFICIARQSLLDPTKAFYLYQLGSDRLEEIFCEVRTMSHDCNCDTLQLCDRLSASADCIAIYSRHPEWNRGHRRTSYSGNEGVDHVNPTYFKGDLVVQNTYLASAWNSGRIDASNYLCARGVHFDFTAALSESGVDFMRPFRGNTYPGVSSSEPDRSIITDSNPERTTTHLEADLDEARPPGSIELDDLLGEPDSQGIVSSSQSENRDWIECLLDTGKRKSLHKASILSSLFHSDYSRLSVDRLLRVRCYSKDWRKFDPNDNFCGKQAFLTGDLAICPIHLRDSVAVVIVKVSTIDRKGSRVIKVDIEDLGQASGSDIQITAQVLAMTEVLVADSELASSSTTFDSTGEAAPLSWTRRWAWTGNFVNVSSSSTLASSNNSSAQETTSRKDHLIHITGDLLYPITANSHPTSILPAEARGTLDAKQVDRTWAVNHDDYAALVDMLYSAADPMALLTKLTKYGDSDTLPYRDRAGSQCFLISSATQVLTERNGLDTSKIACYQCGVLIAQDRARAHVGIHILRALVGIVELGLREQLVPAFWKYAMYDHIRVNHPHHWDILKRAPQGLNHELNAKLILSSEEFSRIVKDQVFTAPVSDILVSLPFAGCETTPAPAIAPAKRKAQSRPRKNSNTSTTSKRPKSSAK</sequence>
<feature type="region of interest" description="Disordered" evidence="1">
    <location>
        <begin position="89"/>
        <end position="114"/>
    </location>
</feature>
<evidence type="ECO:0000256" key="1">
    <source>
        <dbReference type="SAM" id="MobiDB-lite"/>
    </source>
</evidence>
<feature type="compositionally biased region" description="Basic residues" evidence="1">
    <location>
        <begin position="1316"/>
        <end position="1326"/>
    </location>
</feature>
<proteinExistence type="predicted"/>
<evidence type="ECO:0000313" key="2">
    <source>
        <dbReference type="EMBL" id="TFY81510.1"/>
    </source>
</evidence>
<evidence type="ECO:0000313" key="3">
    <source>
        <dbReference type="Proteomes" id="UP000298061"/>
    </source>
</evidence>
<protein>
    <submittedName>
        <fullName evidence="2">Uncharacterized protein</fullName>
    </submittedName>
</protein>
<keyword evidence="3" id="KW-1185">Reference proteome</keyword>
<dbReference type="Proteomes" id="UP000298061">
    <property type="component" value="Unassembled WGS sequence"/>
</dbReference>
<comment type="caution">
    <text evidence="2">The sequence shown here is derived from an EMBL/GenBank/DDBJ whole genome shotgun (WGS) entry which is preliminary data.</text>
</comment>
<dbReference type="OrthoDB" id="2659442at2759"/>
<name>A0A4Z0A4Z5_9AGAM</name>
<organism evidence="2 3">
    <name type="scientific">Hericium alpestre</name>
    <dbReference type="NCBI Taxonomy" id="135208"/>
    <lineage>
        <taxon>Eukaryota</taxon>
        <taxon>Fungi</taxon>
        <taxon>Dikarya</taxon>
        <taxon>Basidiomycota</taxon>
        <taxon>Agaricomycotina</taxon>
        <taxon>Agaricomycetes</taxon>
        <taxon>Russulales</taxon>
        <taxon>Hericiaceae</taxon>
        <taxon>Hericium</taxon>
    </lineage>
</organism>
<feature type="region of interest" description="Disordered" evidence="1">
    <location>
        <begin position="1308"/>
        <end position="1342"/>
    </location>
</feature>
<gene>
    <name evidence="2" type="ORF">EWM64_g2508</name>
</gene>
<reference evidence="2 3" key="1">
    <citation type="submission" date="2019-02" db="EMBL/GenBank/DDBJ databases">
        <title>Genome sequencing of the rare red list fungi Hericium alpestre (H. flagellum).</title>
        <authorList>
            <person name="Buettner E."/>
            <person name="Kellner H."/>
        </authorList>
    </citation>
    <scope>NUCLEOTIDE SEQUENCE [LARGE SCALE GENOMIC DNA]</scope>
    <source>
        <strain evidence="2 3">DSM 108284</strain>
    </source>
</reference>
<accession>A0A4Z0A4Z5</accession>
<dbReference type="EMBL" id="SFCI01000204">
    <property type="protein sequence ID" value="TFY81510.1"/>
    <property type="molecule type" value="Genomic_DNA"/>
</dbReference>
<feature type="compositionally biased region" description="Basic and acidic residues" evidence="1">
    <location>
        <begin position="852"/>
        <end position="864"/>
    </location>
</feature>